<keyword evidence="1" id="KW-0479">Metal-binding</keyword>
<proteinExistence type="predicted"/>
<dbReference type="Proteomes" id="UP001054889">
    <property type="component" value="Unassembled WGS sequence"/>
</dbReference>
<dbReference type="AlphaFoldDB" id="A0AAV5DK26"/>
<reference evidence="4" key="2">
    <citation type="submission" date="2021-12" db="EMBL/GenBank/DDBJ databases">
        <title>Resequencing data analysis of finger millet.</title>
        <authorList>
            <person name="Hatakeyama M."/>
            <person name="Aluri S."/>
            <person name="Balachadran M.T."/>
            <person name="Sivarajan S.R."/>
            <person name="Poveda L."/>
            <person name="Shimizu-Inatsugi R."/>
            <person name="Schlapbach R."/>
            <person name="Sreeman S.M."/>
            <person name="Shimizu K.K."/>
        </authorList>
    </citation>
    <scope>NUCLEOTIDE SEQUENCE</scope>
</reference>
<dbReference type="PANTHER" id="PTHR43880">
    <property type="entry name" value="ALCOHOL DEHYDROGENASE"/>
    <property type="match status" value="1"/>
</dbReference>
<reference evidence="4" key="1">
    <citation type="journal article" date="2018" name="DNA Res.">
        <title>Multiple hybrid de novo genome assembly of finger millet, an orphan allotetraploid crop.</title>
        <authorList>
            <person name="Hatakeyama M."/>
            <person name="Aluri S."/>
            <person name="Balachadran M.T."/>
            <person name="Sivarajan S.R."/>
            <person name="Patrignani A."/>
            <person name="Gruter S."/>
            <person name="Poveda L."/>
            <person name="Shimizu-Inatsugi R."/>
            <person name="Baeten J."/>
            <person name="Francoijs K.J."/>
            <person name="Nataraja K.N."/>
            <person name="Reddy Y.A.N."/>
            <person name="Phadnis S."/>
            <person name="Ravikumar R.L."/>
            <person name="Schlapbach R."/>
            <person name="Sreeman S.M."/>
            <person name="Shimizu K.K."/>
        </authorList>
    </citation>
    <scope>NUCLEOTIDE SEQUENCE</scope>
</reference>
<dbReference type="Gene3D" id="3.40.50.720">
    <property type="entry name" value="NAD(P)-binding Rossmann-like Domain"/>
    <property type="match status" value="1"/>
</dbReference>
<organism evidence="4 5">
    <name type="scientific">Eleusine coracana subsp. coracana</name>
    <dbReference type="NCBI Taxonomy" id="191504"/>
    <lineage>
        <taxon>Eukaryota</taxon>
        <taxon>Viridiplantae</taxon>
        <taxon>Streptophyta</taxon>
        <taxon>Embryophyta</taxon>
        <taxon>Tracheophyta</taxon>
        <taxon>Spermatophyta</taxon>
        <taxon>Magnoliopsida</taxon>
        <taxon>Liliopsida</taxon>
        <taxon>Poales</taxon>
        <taxon>Poaceae</taxon>
        <taxon>PACMAD clade</taxon>
        <taxon>Chloridoideae</taxon>
        <taxon>Cynodonteae</taxon>
        <taxon>Eleusininae</taxon>
        <taxon>Eleusine</taxon>
    </lineage>
</organism>
<evidence type="ECO:0000256" key="1">
    <source>
        <dbReference type="ARBA" id="ARBA00022723"/>
    </source>
</evidence>
<dbReference type="Gene3D" id="3.90.180.10">
    <property type="entry name" value="Medium-chain alcohol dehydrogenases, catalytic domain"/>
    <property type="match status" value="1"/>
</dbReference>
<evidence type="ECO:0000256" key="3">
    <source>
        <dbReference type="ARBA" id="ARBA00049243"/>
    </source>
</evidence>
<comment type="caution">
    <text evidence="4">The sequence shown here is derived from an EMBL/GenBank/DDBJ whole genome shotgun (WGS) entry which is preliminary data.</text>
</comment>
<dbReference type="GO" id="GO:0008270">
    <property type="term" value="F:zinc ion binding"/>
    <property type="evidence" value="ECO:0007669"/>
    <property type="project" value="TreeGrafter"/>
</dbReference>
<sequence length="125" mass="13492">MTRSDWNQLISDDAMSTRQGWGKTVILGSDGNATPLSISSSDIKRGRSVHGALLGGIKPKDDIPVLVHKVTTRANSCSRISELQLDEFVTHEVGFDEINGADSTCCSRGRASGASYGWTAPRREQ</sequence>
<dbReference type="GO" id="GO:0004022">
    <property type="term" value="F:alcohol dehydrogenase (NAD+) activity"/>
    <property type="evidence" value="ECO:0007669"/>
    <property type="project" value="UniProtKB-EC"/>
</dbReference>
<dbReference type="GO" id="GO:0005829">
    <property type="term" value="C:cytosol"/>
    <property type="evidence" value="ECO:0007669"/>
    <property type="project" value="TreeGrafter"/>
</dbReference>
<dbReference type="PANTHER" id="PTHR43880:SF29">
    <property type="entry name" value="ENOYL REDUCTASE (ER) DOMAIN-CONTAINING PROTEIN"/>
    <property type="match status" value="1"/>
</dbReference>
<protein>
    <submittedName>
        <fullName evidence="4">Uncharacterized protein</fullName>
    </submittedName>
</protein>
<accession>A0AAV5DK26</accession>
<comment type="catalytic activity">
    <reaction evidence="3">
        <text>a primary alcohol + NAD(+) = an aldehyde + NADH + H(+)</text>
        <dbReference type="Rhea" id="RHEA:10736"/>
        <dbReference type="ChEBI" id="CHEBI:15378"/>
        <dbReference type="ChEBI" id="CHEBI:15734"/>
        <dbReference type="ChEBI" id="CHEBI:17478"/>
        <dbReference type="ChEBI" id="CHEBI:57540"/>
        <dbReference type="ChEBI" id="CHEBI:57945"/>
        <dbReference type="EC" id="1.1.1.1"/>
    </reaction>
</comment>
<gene>
    <name evidence="4" type="primary">ga29144</name>
    <name evidence="4" type="ORF">PR202_ga29144</name>
</gene>
<keyword evidence="5" id="KW-1185">Reference proteome</keyword>
<keyword evidence="2" id="KW-0862">Zinc</keyword>
<evidence type="ECO:0000313" key="4">
    <source>
        <dbReference type="EMBL" id="GJN10989.1"/>
    </source>
</evidence>
<dbReference type="GO" id="GO:0046294">
    <property type="term" value="P:formaldehyde catabolic process"/>
    <property type="evidence" value="ECO:0007669"/>
    <property type="project" value="TreeGrafter"/>
</dbReference>
<name>A0AAV5DK26_ELECO</name>
<evidence type="ECO:0000256" key="2">
    <source>
        <dbReference type="ARBA" id="ARBA00022833"/>
    </source>
</evidence>
<dbReference type="GO" id="GO:0051903">
    <property type="term" value="F:S-(hydroxymethyl)glutathione dehydrogenase [NAD(P)+] activity"/>
    <property type="evidence" value="ECO:0007669"/>
    <property type="project" value="TreeGrafter"/>
</dbReference>
<dbReference type="EMBL" id="BQKI01000018">
    <property type="protein sequence ID" value="GJN10989.1"/>
    <property type="molecule type" value="Genomic_DNA"/>
</dbReference>
<evidence type="ECO:0000313" key="5">
    <source>
        <dbReference type="Proteomes" id="UP001054889"/>
    </source>
</evidence>